<keyword evidence="2" id="KW-1185">Reference proteome</keyword>
<sequence length="193" mass="22296">MATFLRRKVCGDAKTKKDVAQRVNEVHPLEIRFKFAWNEGIYPKREMGGKLPTEQRLSRIFSPILPASNIVVVGDHAYLFTGQLWSLHLPTMAWNYLPLKGDTERFNPCESLLRVISTSGIFEITEFSSDDVTFVYYRLDDPYSDPIPPTDISLEDTTEQQDIWDIQEISFATDYYNNCVFFTITHSTPQPFL</sequence>
<evidence type="ECO:0000313" key="2">
    <source>
        <dbReference type="Proteomes" id="UP001432322"/>
    </source>
</evidence>
<accession>A0AAV5VG44</accession>
<dbReference type="AlphaFoldDB" id="A0AAV5VG44"/>
<dbReference type="Proteomes" id="UP001432322">
    <property type="component" value="Unassembled WGS sequence"/>
</dbReference>
<name>A0AAV5VG44_9BILA</name>
<comment type="caution">
    <text evidence="1">The sequence shown here is derived from an EMBL/GenBank/DDBJ whole genome shotgun (WGS) entry which is preliminary data.</text>
</comment>
<proteinExistence type="predicted"/>
<gene>
    <name evidence="1" type="ORF">PFISCL1PPCAC_9947</name>
</gene>
<dbReference type="EMBL" id="BTSY01000003">
    <property type="protein sequence ID" value="GMT18650.1"/>
    <property type="molecule type" value="Genomic_DNA"/>
</dbReference>
<evidence type="ECO:0000313" key="1">
    <source>
        <dbReference type="EMBL" id="GMT18650.1"/>
    </source>
</evidence>
<protein>
    <submittedName>
        <fullName evidence="1">Uncharacterized protein</fullName>
    </submittedName>
</protein>
<organism evidence="1 2">
    <name type="scientific">Pristionchus fissidentatus</name>
    <dbReference type="NCBI Taxonomy" id="1538716"/>
    <lineage>
        <taxon>Eukaryota</taxon>
        <taxon>Metazoa</taxon>
        <taxon>Ecdysozoa</taxon>
        <taxon>Nematoda</taxon>
        <taxon>Chromadorea</taxon>
        <taxon>Rhabditida</taxon>
        <taxon>Rhabditina</taxon>
        <taxon>Diplogasteromorpha</taxon>
        <taxon>Diplogasteroidea</taxon>
        <taxon>Neodiplogasteridae</taxon>
        <taxon>Pristionchus</taxon>
    </lineage>
</organism>
<reference evidence="1" key="1">
    <citation type="submission" date="2023-10" db="EMBL/GenBank/DDBJ databases">
        <title>Genome assembly of Pristionchus species.</title>
        <authorList>
            <person name="Yoshida K."/>
            <person name="Sommer R.J."/>
        </authorList>
    </citation>
    <scope>NUCLEOTIDE SEQUENCE</scope>
    <source>
        <strain evidence="1">RS5133</strain>
    </source>
</reference>